<name>A0AA48H8Y9_9RHOB</name>
<evidence type="ECO:0000313" key="3">
    <source>
        <dbReference type="Proteomes" id="UP001337723"/>
    </source>
</evidence>
<proteinExistence type="predicted"/>
<gene>
    <name evidence="2" type="ORF">MACH21_12600</name>
</gene>
<sequence length="117" mass="12948">MALIRDLCAIESEIRGSDPATRPDRSAPTLTRIDDWLIHHRGRASAKSPLGEALSYIAKYREGLGRFLTDGRVEIDSNAVERTIRPIALNKKMHSSLAMMPALKTGPSSPRQSRPAR</sequence>
<dbReference type="AlphaFoldDB" id="A0AA48H8Y9"/>
<accession>A0AA48H8Y9</accession>
<dbReference type="Proteomes" id="UP001337723">
    <property type="component" value="Chromosome"/>
</dbReference>
<evidence type="ECO:0000313" key="2">
    <source>
        <dbReference type="EMBL" id="BDW85083.1"/>
    </source>
</evidence>
<reference evidence="2 3" key="1">
    <citation type="submission" date="2023-01" db="EMBL/GenBank/DDBJ databases">
        <title>Complete genome sequence of Roseicyclus marinus strain Dej080120_10.</title>
        <authorList>
            <person name="Ueki S."/>
            <person name="Maruyama F."/>
        </authorList>
    </citation>
    <scope>NUCLEOTIDE SEQUENCE [LARGE SCALE GENOMIC DNA]</scope>
    <source>
        <strain evidence="2 3">Dej080120_10</strain>
    </source>
</reference>
<evidence type="ECO:0000259" key="1">
    <source>
        <dbReference type="Pfam" id="PF03050"/>
    </source>
</evidence>
<dbReference type="KEGG" id="rmai:MACH21_12600"/>
<protein>
    <recommendedName>
        <fullName evidence="1">Transposase IS66 central domain-containing protein</fullName>
    </recommendedName>
</protein>
<keyword evidence="3" id="KW-1185">Reference proteome</keyword>
<feature type="domain" description="Transposase IS66 central" evidence="1">
    <location>
        <begin position="1"/>
        <end position="93"/>
    </location>
</feature>
<dbReference type="PANTHER" id="PTHR33678">
    <property type="entry name" value="BLL1576 PROTEIN"/>
    <property type="match status" value="1"/>
</dbReference>
<dbReference type="PANTHER" id="PTHR33678:SF1">
    <property type="entry name" value="BLL1576 PROTEIN"/>
    <property type="match status" value="1"/>
</dbReference>
<dbReference type="InterPro" id="IPR004291">
    <property type="entry name" value="Transposase_IS66_central"/>
</dbReference>
<dbReference type="Pfam" id="PF03050">
    <property type="entry name" value="DDE_Tnp_IS66"/>
    <property type="match status" value="1"/>
</dbReference>
<dbReference type="InterPro" id="IPR052344">
    <property type="entry name" value="Transposase-related"/>
</dbReference>
<organism evidence="2 3">
    <name type="scientific">Roseicyclus marinus</name>
    <dbReference type="NCBI Taxonomy" id="2161673"/>
    <lineage>
        <taxon>Bacteria</taxon>
        <taxon>Pseudomonadati</taxon>
        <taxon>Pseudomonadota</taxon>
        <taxon>Alphaproteobacteria</taxon>
        <taxon>Rhodobacterales</taxon>
        <taxon>Roseobacteraceae</taxon>
        <taxon>Roseicyclus</taxon>
    </lineage>
</organism>
<dbReference type="EMBL" id="AP027266">
    <property type="protein sequence ID" value="BDW85083.1"/>
    <property type="molecule type" value="Genomic_DNA"/>
</dbReference>